<dbReference type="EMBL" id="CM004394">
    <property type="protein sequence ID" value="KAG8649272.1"/>
    <property type="molecule type" value="Genomic_DNA"/>
</dbReference>
<name>A0ACB7HA11_MANES</name>
<gene>
    <name evidence="1" type="ORF">MANES_08G077385v8</name>
</gene>
<organism evidence="1 2">
    <name type="scientific">Manihot esculenta</name>
    <name type="common">Cassava</name>
    <name type="synonym">Jatropha manihot</name>
    <dbReference type="NCBI Taxonomy" id="3983"/>
    <lineage>
        <taxon>Eukaryota</taxon>
        <taxon>Viridiplantae</taxon>
        <taxon>Streptophyta</taxon>
        <taxon>Embryophyta</taxon>
        <taxon>Tracheophyta</taxon>
        <taxon>Spermatophyta</taxon>
        <taxon>Magnoliopsida</taxon>
        <taxon>eudicotyledons</taxon>
        <taxon>Gunneridae</taxon>
        <taxon>Pentapetalae</taxon>
        <taxon>rosids</taxon>
        <taxon>fabids</taxon>
        <taxon>Malpighiales</taxon>
        <taxon>Euphorbiaceae</taxon>
        <taxon>Crotonoideae</taxon>
        <taxon>Manihoteae</taxon>
        <taxon>Manihot</taxon>
    </lineage>
</organism>
<accession>A0ACB7HA11</accession>
<sequence>MAESRSTSNPLEYSSSAFFLHHSENHSSVIVTPKLMSLNFSSWRRSLLDLLFLPWIRCKNLLVAWLLRSFSPLIASTIFYLENAKQICDKLHQRFLELDDSRNMEELRIFKPLPSCNCGKCNSDCFYKFIEIQQKDYVFKFLNGLNDTYQGSRSQVINMKPFTTLAKADIMCFHCGKNRHVKAQCYKIVSFPADFKFIRSKENSNDGGGNSGNFYKSAFVQQISKAPTIMPTSDNVNLFNLSKDQMQRLMALLGD</sequence>
<protein>
    <submittedName>
        <fullName evidence="1">Uncharacterized protein</fullName>
    </submittedName>
</protein>
<proteinExistence type="predicted"/>
<reference evidence="2" key="1">
    <citation type="journal article" date="2016" name="Nat. Biotechnol.">
        <title>Sequencing wild and cultivated cassava and related species reveals extensive interspecific hybridization and genetic diversity.</title>
        <authorList>
            <person name="Bredeson J.V."/>
            <person name="Lyons J.B."/>
            <person name="Prochnik S.E."/>
            <person name="Wu G.A."/>
            <person name="Ha C.M."/>
            <person name="Edsinger-Gonzales E."/>
            <person name="Grimwood J."/>
            <person name="Schmutz J."/>
            <person name="Rabbi I.Y."/>
            <person name="Egesi C."/>
            <person name="Nauluvula P."/>
            <person name="Lebot V."/>
            <person name="Ndunguru J."/>
            <person name="Mkamilo G."/>
            <person name="Bart R.S."/>
            <person name="Setter T.L."/>
            <person name="Gleadow R.M."/>
            <person name="Kulakow P."/>
            <person name="Ferguson M.E."/>
            <person name="Rounsley S."/>
            <person name="Rokhsar D.S."/>
        </authorList>
    </citation>
    <scope>NUCLEOTIDE SEQUENCE [LARGE SCALE GENOMIC DNA]</scope>
    <source>
        <strain evidence="2">cv. AM560-2</strain>
    </source>
</reference>
<evidence type="ECO:0000313" key="2">
    <source>
        <dbReference type="Proteomes" id="UP000091857"/>
    </source>
</evidence>
<keyword evidence="2" id="KW-1185">Reference proteome</keyword>
<evidence type="ECO:0000313" key="1">
    <source>
        <dbReference type="EMBL" id="KAG8649272.1"/>
    </source>
</evidence>
<comment type="caution">
    <text evidence="1">The sequence shown here is derived from an EMBL/GenBank/DDBJ whole genome shotgun (WGS) entry which is preliminary data.</text>
</comment>
<dbReference type="Proteomes" id="UP000091857">
    <property type="component" value="Chromosome 8"/>
</dbReference>